<protein>
    <submittedName>
        <fullName evidence="2">Putative membrane-associated protein/domain</fullName>
    </submittedName>
</protein>
<accession>W8NSQ8</accession>
<dbReference type="EMBL" id="CP007264">
    <property type="protein sequence ID" value="AHL22152.1"/>
    <property type="molecule type" value="Genomic_DNA"/>
</dbReference>
<name>W8NSQ8_9EURY</name>
<dbReference type="InterPro" id="IPR036388">
    <property type="entry name" value="WH-like_DNA-bd_sf"/>
</dbReference>
<dbReference type="Pfam" id="PF13412">
    <property type="entry name" value="HTH_24"/>
    <property type="match status" value="1"/>
</dbReference>
<dbReference type="SUPFAM" id="SSF46785">
    <property type="entry name" value="Winged helix' DNA-binding domain"/>
    <property type="match status" value="1"/>
</dbReference>
<dbReference type="InterPro" id="IPR011991">
    <property type="entry name" value="ArsR-like_HTH"/>
</dbReference>
<gene>
    <name evidence="2" type="ORF">BD01_0527</name>
</gene>
<dbReference type="GeneID" id="24958868"/>
<reference evidence="2 3" key="1">
    <citation type="submission" date="2014-02" db="EMBL/GenBank/DDBJ databases">
        <title>Genome Sequence of an Hyperthermophilic Archaeon, Thermococcus nautili 30-1, producing viral vesicles.</title>
        <authorList>
            <person name="Oberto J."/>
            <person name="Gaudin M."/>
            <person name="Cossu M."/>
            <person name="Gorlas A."/>
            <person name="Slesarev A."/>
            <person name="Marguet E."/>
            <person name="Forterre P."/>
        </authorList>
    </citation>
    <scope>NUCLEOTIDE SEQUENCE [LARGE SCALE GENOMIC DNA]</scope>
    <source>
        <strain evidence="2 3">30-1</strain>
    </source>
</reference>
<keyword evidence="1" id="KW-0812">Transmembrane</keyword>
<dbReference type="eggNOG" id="arCOG00374">
    <property type="taxonomic scope" value="Archaea"/>
</dbReference>
<dbReference type="Proteomes" id="UP000019434">
    <property type="component" value="Chromosome"/>
</dbReference>
<evidence type="ECO:0000256" key="1">
    <source>
        <dbReference type="SAM" id="Phobius"/>
    </source>
</evidence>
<sequence>MRRLRCTALVFALLLLASPVLAQETVKLFVYEDGYVKVEISIVPDNYTEPLIVPVTEHAQDIIVEDSRGNPIDFQETNGSLLIYPGSAELVRISYYTPDLTSKRGIVWTVNFSSEVPFEVVLPDGAVIVDLSDIPLRINGTSITMPPGNQSVSYIIENPPTGKNQKSGALEVLLAFGGAVLVGGVFFIWWRKRSGNDGGETKADPIEDALKSDELREEEKLALKYLLEHGGRASQAEIRDALGIPKTTAWRMFKRLEEKGLVRIIRGRKENWVELKR</sequence>
<keyword evidence="1" id="KW-1133">Transmembrane helix</keyword>
<dbReference type="RefSeq" id="WP_042689626.1">
    <property type="nucleotide sequence ID" value="NZ_CP007264.1"/>
</dbReference>
<dbReference type="InterPro" id="IPR036390">
    <property type="entry name" value="WH_DNA-bd_sf"/>
</dbReference>
<proteinExistence type="predicted"/>
<keyword evidence="1" id="KW-0472">Membrane</keyword>
<dbReference type="HOGENOM" id="CLU_079811_0_0_2"/>
<dbReference type="STRING" id="195522.BD01_0527"/>
<keyword evidence="3" id="KW-1185">Reference proteome</keyword>
<evidence type="ECO:0000313" key="2">
    <source>
        <dbReference type="EMBL" id="AHL22152.1"/>
    </source>
</evidence>
<feature type="transmembrane region" description="Helical" evidence="1">
    <location>
        <begin position="168"/>
        <end position="190"/>
    </location>
</feature>
<evidence type="ECO:0000313" key="3">
    <source>
        <dbReference type="Proteomes" id="UP000019434"/>
    </source>
</evidence>
<organism evidence="2 3">
    <name type="scientific">Thermococcus nautili</name>
    <dbReference type="NCBI Taxonomy" id="195522"/>
    <lineage>
        <taxon>Archaea</taxon>
        <taxon>Methanobacteriati</taxon>
        <taxon>Methanobacteriota</taxon>
        <taxon>Thermococci</taxon>
        <taxon>Thermococcales</taxon>
        <taxon>Thermococcaceae</taxon>
        <taxon>Thermococcus</taxon>
    </lineage>
</organism>
<dbReference type="CDD" id="cd00090">
    <property type="entry name" value="HTH_ARSR"/>
    <property type="match status" value="1"/>
</dbReference>
<dbReference type="Gene3D" id="1.10.10.10">
    <property type="entry name" value="Winged helix-like DNA-binding domain superfamily/Winged helix DNA-binding domain"/>
    <property type="match status" value="1"/>
</dbReference>
<dbReference type="OrthoDB" id="28494at2157"/>
<dbReference type="KEGG" id="tnu:BD01_0527"/>
<dbReference type="AlphaFoldDB" id="W8NSQ8"/>